<dbReference type="EMBL" id="JXCQ01000010">
    <property type="protein sequence ID" value="KIR22953.1"/>
    <property type="molecule type" value="Genomic_DNA"/>
</dbReference>
<keyword evidence="1" id="KW-0472">Membrane</keyword>
<name>A0A0D0SLP7_PSEFL</name>
<protein>
    <submittedName>
        <fullName evidence="2">Uncharacterized protein</fullName>
    </submittedName>
</protein>
<evidence type="ECO:0000313" key="3">
    <source>
        <dbReference type="Proteomes" id="UP000032210"/>
    </source>
</evidence>
<accession>A0A0D0SLP7</accession>
<keyword evidence="1" id="KW-0812">Transmembrane</keyword>
<gene>
    <name evidence="2" type="ORF">PFLU3_16360</name>
</gene>
<organism evidence="2 3">
    <name type="scientific">Pseudomonas fluorescens</name>
    <dbReference type="NCBI Taxonomy" id="294"/>
    <lineage>
        <taxon>Bacteria</taxon>
        <taxon>Pseudomonadati</taxon>
        <taxon>Pseudomonadota</taxon>
        <taxon>Gammaproteobacteria</taxon>
        <taxon>Pseudomonadales</taxon>
        <taxon>Pseudomonadaceae</taxon>
        <taxon>Pseudomonas</taxon>
    </lineage>
</organism>
<sequence>MAMKSKHFPFTFKNIALSAMGIVLTSWAIPKALDYFLDTTLLTSLKDRLLGAWSWSLLDTPMPNWSLVMVIVVLFSTLCVALYYCRAIDDAYDDLNKAEQTIHKLRNPEAPELSRSQIMVLMNLANLSQSGMPMSTAFLGIGTGSEPLELEIALGHLAEKGFVEFSHSANISASTSAGTPCLTLKGKEFVHARRKRNAELAEQKKKNAAHEGKVE</sequence>
<dbReference type="AlphaFoldDB" id="A0A0D0SLP7"/>
<evidence type="ECO:0000313" key="2">
    <source>
        <dbReference type="EMBL" id="KIR22953.1"/>
    </source>
</evidence>
<feature type="transmembrane region" description="Helical" evidence="1">
    <location>
        <begin position="65"/>
        <end position="85"/>
    </location>
</feature>
<dbReference type="RefSeq" id="WP_052501127.1">
    <property type="nucleotide sequence ID" value="NZ_JXCQ01000010.1"/>
</dbReference>
<reference evidence="2 3" key="1">
    <citation type="submission" date="2015-01" db="EMBL/GenBank/DDBJ databases">
        <title>Genome sequence of the beneficial rhizobacterium Pseudomonas fluorescens 2-79.</title>
        <authorList>
            <person name="Thuermer A."/>
            <person name="Daniel R."/>
        </authorList>
    </citation>
    <scope>NUCLEOTIDE SEQUENCE [LARGE SCALE GENOMIC DNA]</scope>
    <source>
        <strain evidence="2 3">2-79</strain>
    </source>
</reference>
<proteinExistence type="predicted"/>
<comment type="caution">
    <text evidence="2">The sequence shown here is derived from an EMBL/GenBank/DDBJ whole genome shotgun (WGS) entry which is preliminary data.</text>
</comment>
<dbReference type="PATRIC" id="fig|294.125.peg.1684"/>
<dbReference type="Proteomes" id="UP000032210">
    <property type="component" value="Unassembled WGS sequence"/>
</dbReference>
<evidence type="ECO:0000256" key="1">
    <source>
        <dbReference type="SAM" id="Phobius"/>
    </source>
</evidence>
<keyword evidence="1" id="KW-1133">Transmembrane helix</keyword>